<sequence length="297" mass="33603">MFSFFRKKQADGISSRLAERLKPLDSVIQQRRFRSDVPYFFPKDLSEQDRLNFQHYALRFLLKGNYVAPLPEMIRDILDVGTGTGIWVREMAKEFPEAKVVGMDIEIPATARMGAPRNSQFVEGNVLKGLPFQDGAFDFVHQRLLVAAIPGSAWPAVVAELARVTRPGGYVELLETLDVFENEGPNTARLMEWWREAGRRSGFGSPPIQELDQLFESAGLTNVTFTAVPVPLGKWGGRVGEMMGRDIHLVFNNLRIACDRLGVVPEKEYDATWKALPQEWEELHTSSIFFLVYGQKP</sequence>
<dbReference type="Pfam" id="PF13489">
    <property type="entry name" value="Methyltransf_23"/>
    <property type="match status" value="1"/>
</dbReference>
<dbReference type="SUPFAM" id="SSF53335">
    <property type="entry name" value="S-adenosyl-L-methionine-dependent methyltransferases"/>
    <property type="match status" value="1"/>
</dbReference>
<name>A0A455SDP5_9CHLR</name>
<dbReference type="AlphaFoldDB" id="A0A455SDP5"/>
<protein>
    <recommendedName>
        <fullName evidence="2">Methyltransferase domain-containing protein</fullName>
    </recommendedName>
</protein>
<organism evidence="1">
    <name type="scientific">Thermosporothrix sp. COM3</name>
    <dbReference type="NCBI Taxonomy" id="2490863"/>
    <lineage>
        <taxon>Bacteria</taxon>
        <taxon>Bacillati</taxon>
        <taxon>Chloroflexota</taxon>
        <taxon>Ktedonobacteria</taxon>
        <taxon>Ktedonobacterales</taxon>
        <taxon>Thermosporotrichaceae</taxon>
        <taxon>Thermosporothrix</taxon>
    </lineage>
</organism>
<proteinExistence type="predicted"/>
<dbReference type="CDD" id="cd02440">
    <property type="entry name" value="AdoMet_MTases"/>
    <property type="match status" value="1"/>
</dbReference>
<gene>
    <name evidence="1" type="ORF">KTC_13240</name>
</gene>
<dbReference type="InterPro" id="IPR029063">
    <property type="entry name" value="SAM-dependent_MTases_sf"/>
</dbReference>
<accession>A0A455SDP5</accession>
<dbReference type="GO" id="GO:0008168">
    <property type="term" value="F:methyltransferase activity"/>
    <property type="evidence" value="ECO:0007669"/>
    <property type="project" value="TreeGrafter"/>
</dbReference>
<reference evidence="1" key="1">
    <citation type="submission" date="2018-12" db="EMBL/GenBank/DDBJ databases">
        <title>Novel natural products biosynthetic potential of the class Ktedonobacteria.</title>
        <authorList>
            <person name="Zheng Y."/>
            <person name="Saitou A."/>
            <person name="Wang C.M."/>
            <person name="Toyoda A."/>
            <person name="Minakuchi Y."/>
            <person name="Sekiguchi Y."/>
            <person name="Ueda K."/>
            <person name="Takano H."/>
            <person name="Sakai Y."/>
            <person name="Yokota A."/>
            <person name="Yabe S."/>
        </authorList>
    </citation>
    <scope>NUCLEOTIDE SEQUENCE</scope>
    <source>
        <strain evidence="1">COM3</strain>
    </source>
</reference>
<dbReference type="PANTHER" id="PTHR43591">
    <property type="entry name" value="METHYLTRANSFERASE"/>
    <property type="match status" value="1"/>
</dbReference>
<evidence type="ECO:0008006" key="2">
    <source>
        <dbReference type="Google" id="ProtNLM"/>
    </source>
</evidence>
<dbReference type="PANTHER" id="PTHR43591:SF24">
    <property type="entry name" value="2-METHOXY-6-POLYPRENYL-1,4-BENZOQUINOL METHYLASE, MITOCHONDRIAL"/>
    <property type="match status" value="1"/>
</dbReference>
<dbReference type="Gene3D" id="3.40.50.150">
    <property type="entry name" value="Vaccinia Virus protein VP39"/>
    <property type="match status" value="1"/>
</dbReference>
<dbReference type="EMBL" id="AP019376">
    <property type="protein sequence ID" value="BBH86573.1"/>
    <property type="molecule type" value="Genomic_DNA"/>
</dbReference>
<evidence type="ECO:0000313" key="1">
    <source>
        <dbReference type="EMBL" id="BBH86573.1"/>
    </source>
</evidence>